<dbReference type="GO" id="GO:0020037">
    <property type="term" value="F:heme binding"/>
    <property type="evidence" value="ECO:0007669"/>
    <property type="project" value="InterPro"/>
</dbReference>
<dbReference type="PROSITE" id="PS51257">
    <property type="entry name" value="PROKAR_LIPOPROTEIN"/>
    <property type="match status" value="1"/>
</dbReference>
<sequence>MNPKRYWLVPLAALLLGACGGGASEAAQEQNNASAPAASVVETGGASGQTFAKGKGDISKERSATFKAMMPAFSGMRKMANGDDAFDADKFKELAAAFAQDARVPFEHFQNDPNGNGRALSAVWLQPEAFAGQRDKFLEAVDALNQAAQSGKLEDIKAAFEPVGASCQSCHDAFRAEE</sequence>
<dbReference type="Gene3D" id="1.20.120.10">
    <property type="entry name" value="Cytochrome c/b562"/>
    <property type="match status" value="1"/>
</dbReference>
<dbReference type="RefSeq" id="WP_027009918.1">
    <property type="nucleotide sequence ID" value="NZ_CP091521.1"/>
</dbReference>
<name>A0A8T9MVC8_9NEIS</name>
<keyword evidence="1" id="KW-0732">Signal</keyword>
<proteinExistence type="predicted"/>
<accession>A0A8T9MVC8</accession>
<evidence type="ECO:0000256" key="1">
    <source>
        <dbReference type="SAM" id="SignalP"/>
    </source>
</evidence>
<dbReference type="Proteomes" id="UP000831534">
    <property type="component" value="Chromosome"/>
</dbReference>
<reference evidence="2" key="1">
    <citation type="journal article" date="2022" name="Res Sq">
        <title>Evolution of multicellular longitudinally dividing oral cavity symbionts (Neisseriaceae).</title>
        <authorList>
            <person name="Nyongesa S."/>
            <person name="Weber P."/>
            <person name="Bernet E."/>
            <person name="Pullido F."/>
            <person name="Nieckarz M."/>
            <person name="Delaby M."/>
            <person name="Nieves C."/>
            <person name="Viehboeck T."/>
            <person name="Krause N."/>
            <person name="Rivera-Millot A."/>
            <person name="Nakamura A."/>
            <person name="Vischer N."/>
            <person name="VanNieuwenhze M."/>
            <person name="Brun Y."/>
            <person name="Cava F."/>
            <person name="Bulgheresi S."/>
            <person name="Veyrier F."/>
        </authorList>
    </citation>
    <scope>NUCLEOTIDE SEQUENCE</scope>
    <source>
        <strain evidence="2">17694</strain>
    </source>
</reference>
<dbReference type="GO" id="GO:0009055">
    <property type="term" value="F:electron transfer activity"/>
    <property type="evidence" value="ECO:0007669"/>
    <property type="project" value="InterPro"/>
</dbReference>
<keyword evidence="3" id="KW-1185">Reference proteome</keyword>
<dbReference type="InterPro" id="IPR002321">
    <property type="entry name" value="Cyt_c_II"/>
</dbReference>
<dbReference type="GO" id="GO:0022900">
    <property type="term" value="P:electron transport chain"/>
    <property type="evidence" value="ECO:0007669"/>
    <property type="project" value="InterPro"/>
</dbReference>
<dbReference type="SUPFAM" id="SSF47175">
    <property type="entry name" value="Cytochromes"/>
    <property type="match status" value="1"/>
</dbReference>
<organism evidence="2 3">
    <name type="scientific">Conchiformibius kuhniae</name>
    <dbReference type="NCBI Taxonomy" id="211502"/>
    <lineage>
        <taxon>Bacteria</taxon>
        <taxon>Pseudomonadati</taxon>
        <taxon>Pseudomonadota</taxon>
        <taxon>Betaproteobacteria</taxon>
        <taxon>Neisseriales</taxon>
        <taxon>Neisseriaceae</taxon>
        <taxon>Conchiformibius</taxon>
    </lineage>
</organism>
<evidence type="ECO:0000313" key="3">
    <source>
        <dbReference type="Proteomes" id="UP000831534"/>
    </source>
</evidence>
<dbReference type="PROSITE" id="PS51009">
    <property type="entry name" value="CYTCII"/>
    <property type="match status" value="1"/>
</dbReference>
<dbReference type="InterPro" id="IPR010980">
    <property type="entry name" value="Cyt_c/b562"/>
</dbReference>
<dbReference type="Pfam" id="PF01322">
    <property type="entry name" value="Cytochrom_C_2"/>
    <property type="match status" value="1"/>
</dbReference>
<dbReference type="EMBL" id="CP091521">
    <property type="protein sequence ID" value="UOP04426.2"/>
    <property type="molecule type" value="Genomic_DNA"/>
</dbReference>
<reference evidence="2" key="2">
    <citation type="submission" date="2024-09" db="EMBL/GenBank/DDBJ databases">
        <authorList>
            <person name="Veyrier F.J."/>
        </authorList>
    </citation>
    <scope>NUCLEOTIDE SEQUENCE</scope>
    <source>
        <strain evidence="2">17694</strain>
    </source>
</reference>
<feature type="signal peptide" evidence="1">
    <location>
        <begin position="1"/>
        <end position="23"/>
    </location>
</feature>
<dbReference type="GO" id="GO:0005506">
    <property type="term" value="F:iron ion binding"/>
    <property type="evidence" value="ECO:0007669"/>
    <property type="project" value="InterPro"/>
</dbReference>
<gene>
    <name evidence="2" type="ORF">LVJ77_08985</name>
</gene>
<dbReference type="KEGG" id="ckh:LVJ77_08985"/>
<feature type="chain" id="PRO_5044748979" evidence="1">
    <location>
        <begin position="24"/>
        <end position="178"/>
    </location>
</feature>
<evidence type="ECO:0000313" key="2">
    <source>
        <dbReference type="EMBL" id="UOP04426.2"/>
    </source>
</evidence>
<dbReference type="AlphaFoldDB" id="A0A8T9MVC8"/>
<protein>
    <submittedName>
        <fullName evidence="2">C-type cytochrome</fullName>
    </submittedName>
</protein>